<dbReference type="Gene3D" id="3.10.129.10">
    <property type="entry name" value="Hotdog Thioesterase"/>
    <property type="match status" value="1"/>
</dbReference>
<dbReference type="AlphaFoldDB" id="A0A081BC51"/>
<reference evidence="1 2" key="1">
    <citation type="submission" date="2014-07" db="EMBL/GenBank/DDBJ databases">
        <title>Tepidicaulis marinum gen. nov., sp. nov., a novel marine bacterium denitrifying nitrate to nitrous oxide strictly under microaerobic conditions.</title>
        <authorList>
            <person name="Takeuchi M."/>
            <person name="Yamagishi T."/>
            <person name="Kamagata Y."/>
            <person name="Oshima K."/>
            <person name="Hattori M."/>
            <person name="Katayama T."/>
            <person name="Hanada S."/>
            <person name="Tamaki H."/>
            <person name="Marumo K."/>
            <person name="Maeda H."/>
            <person name="Nedachi M."/>
            <person name="Iwasaki W."/>
            <person name="Suwa Y."/>
            <person name="Sakata S."/>
        </authorList>
    </citation>
    <scope>NUCLEOTIDE SEQUENCE [LARGE SCALE GENOMIC DNA]</scope>
    <source>
        <strain evidence="1 2">MA2</strain>
    </source>
</reference>
<dbReference type="EMBL" id="BBIO01000010">
    <property type="protein sequence ID" value="GAK45619.1"/>
    <property type="molecule type" value="Genomic_DNA"/>
</dbReference>
<accession>A0A081BC51</accession>
<gene>
    <name evidence="1" type="ORF">M2A_2118</name>
</gene>
<evidence type="ECO:0000313" key="1">
    <source>
        <dbReference type="EMBL" id="GAK45619.1"/>
    </source>
</evidence>
<protein>
    <submittedName>
        <fullName evidence="1">Thioesterase superfamily protein</fullName>
    </submittedName>
</protein>
<dbReference type="eggNOG" id="COG2050">
    <property type="taxonomic scope" value="Bacteria"/>
</dbReference>
<organism evidence="1 2">
    <name type="scientific">Tepidicaulis marinus</name>
    <dbReference type="NCBI Taxonomy" id="1333998"/>
    <lineage>
        <taxon>Bacteria</taxon>
        <taxon>Pseudomonadati</taxon>
        <taxon>Pseudomonadota</taxon>
        <taxon>Alphaproteobacteria</taxon>
        <taxon>Hyphomicrobiales</taxon>
        <taxon>Parvibaculaceae</taxon>
        <taxon>Tepidicaulis</taxon>
    </lineage>
</organism>
<sequence>MSDAPTNEQDPGMLLSQFAQEAMGAALSPRLDGNDPLTLSFDVKDAHLASGALDAGYAMGFAALALRLLAASTAGGDTASPLSINSDFTGTAKAGERVTACAQITRRTRSVIFSDVSLSANGRNLLTATAVYKITPAE</sequence>
<dbReference type="RefSeq" id="WP_045446945.1">
    <property type="nucleotide sequence ID" value="NZ_BBIO01000010.1"/>
</dbReference>
<dbReference type="InterPro" id="IPR029069">
    <property type="entry name" value="HotDog_dom_sf"/>
</dbReference>
<keyword evidence="2" id="KW-1185">Reference proteome</keyword>
<dbReference type="Proteomes" id="UP000028702">
    <property type="component" value="Unassembled WGS sequence"/>
</dbReference>
<comment type="caution">
    <text evidence="1">The sequence shown here is derived from an EMBL/GenBank/DDBJ whole genome shotgun (WGS) entry which is preliminary data.</text>
</comment>
<name>A0A081BC51_9HYPH</name>
<proteinExistence type="predicted"/>
<dbReference type="SUPFAM" id="SSF54637">
    <property type="entry name" value="Thioesterase/thiol ester dehydrase-isomerase"/>
    <property type="match status" value="1"/>
</dbReference>
<evidence type="ECO:0000313" key="2">
    <source>
        <dbReference type="Proteomes" id="UP000028702"/>
    </source>
</evidence>